<keyword evidence="2" id="KW-0285">Flavoprotein</keyword>
<dbReference type="InterPro" id="IPR023753">
    <property type="entry name" value="FAD/NAD-binding_dom"/>
</dbReference>
<dbReference type="Gene3D" id="3.30.390.30">
    <property type="match status" value="1"/>
</dbReference>
<dbReference type="PRINTS" id="PR00368">
    <property type="entry name" value="FADPNR"/>
</dbReference>
<evidence type="ECO:0000259" key="7">
    <source>
        <dbReference type="Pfam" id="PF02852"/>
    </source>
</evidence>
<dbReference type="PIRSF" id="PIRSF000350">
    <property type="entry name" value="Mercury_reductase_MerA"/>
    <property type="match status" value="1"/>
</dbReference>
<evidence type="ECO:0000313" key="10">
    <source>
        <dbReference type="Proteomes" id="UP000077266"/>
    </source>
</evidence>
<dbReference type="InterPro" id="IPR001100">
    <property type="entry name" value="Pyr_nuc-diS_OxRdtase"/>
</dbReference>
<keyword evidence="5" id="KW-0547">Nucleotide-binding</keyword>
<dbReference type="PRINTS" id="PR00411">
    <property type="entry name" value="PNDRDTASEI"/>
</dbReference>
<dbReference type="SUPFAM" id="SSF55424">
    <property type="entry name" value="FAD/NAD-linked reductases, dimerisation (C-terminal) domain"/>
    <property type="match status" value="1"/>
</dbReference>
<keyword evidence="5" id="KW-0520">NAD</keyword>
<evidence type="ECO:0000256" key="6">
    <source>
        <dbReference type="PIRSR" id="PIRSR000350-4"/>
    </source>
</evidence>
<keyword evidence="3 5" id="KW-0274">FAD</keyword>
<evidence type="ECO:0000256" key="1">
    <source>
        <dbReference type="ARBA" id="ARBA00007532"/>
    </source>
</evidence>
<feature type="domain" description="Pyridine nucleotide-disulphide oxidoreductase dimerisation" evidence="7">
    <location>
        <begin position="354"/>
        <end position="461"/>
    </location>
</feature>
<comment type="cofactor">
    <cofactor evidence="5">
        <name>FAD</name>
        <dbReference type="ChEBI" id="CHEBI:57692"/>
    </cofactor>
    <text evidence="5">Binds 1 FAD per subunit.</text>
</comment>
<feature type="binding site" evidence="5">
    <location>
        <begin position="187"/>
        <end position="194"/>
    </location>
    <ligand>
        <name>NAD(+)</name>
        <dbReference type="ChEBI" id="CHEBI:57540"/>
    </ligand>
</feature>
<dbReference type="InterPro" id="IPR036188">
    <property type="entry name" value="FAD/NAD-bd_sf"/>
</dbReference>
<dbReference type="Pfam" id="PF07992">
    <property type="entry name" value="Pyr_redox_2"/>
    <property type="match status" value="1"/>
</dbReference>
<feature type="binding site" evidence="5">
    <location>
        <position position="54"/>
    </location>
    <ligand>
        <name>FAD</name>
        <dbReference type="ChEBI" id="CHEBI:57692"/>
    </ligand>
</feature>
<feature type="domain" description="FAD/NAD(P)-binding" evidence="8">
    <location>
        <begin position="9"/>
        <end position="328"/>
    </location>
</feature>
<dbReference type="GO" id="GO:0003955">
    <property type="term" value="F:NAD(P)H dehydrogenase (quinone) activity"/>
    <property type="evidence" value="ECO:0007669"/>
    <property type="project" value="TreeGrafter"/>
</dbReference>
<evidence type="ECO:0000313" key="9">
    <source>
        <dbReference type="EMBL" id="KZV87090.1"/>
    </source>
</evidence>
<evidence type="ECO:0000256" key="3">
    <source>
        <dbReference type="ARBA" id="ARBA00022827"/>
    </source>
</evidence>
<dbReference type="PANTHER" id="PTHR43014">
    <property type="entry name" value="MERCURIC REDUCTASE"/>
    <property type="match status" value="1"/>
</dbReference>
<dbReference type="EMBL" id="KV426136">
    <property type="protein sequence ID" value="KZV87090.1"/>
    <property type="molecule type" value="Genomic_DNA"/>
</dbReference>
<accession>A0A165EJN0</accession>
<dbReference type="Pfam" id="PF02852">
    <property type="entry name" value="Pyr_redox_dim"/>
    <property type="match status" value="1"/>
</dbReference>
<evidence type="ECO:0000259" key="8">
    <source>
        <dbReference type="Pfam" id="PF07992"/>
    </source>
</evidence>
<feature type="binding site" evidence="5">
    <location>
        <position position="316"/>
    </location>
    <ligand>
        <name>FAD</name>
        <dbReference type="ChEBI" id="CHEBI:57692"/>
    </ligand>
</feature>
<gene>
    <name evidence="9" type="ORF">EXIGLDRAFT_724105</name>
</gene>
<proteinExistence type="inferred from homology"/>
<comment type="similarity">
    <text evidence="1">Belongs to the class-I pyridine nucleotide-disulfide oxidoreductase family.</text>
</comment>
<dbReference type="PANTHER" id="PTHR43014:SF2">
    <property type="entry name" value="MERCURIC REDUCTASE"/>
    <property type="match status" value="1"/>
</dbReference>
<dbReference type="Gene3D" id="3.50.50.60">
    <property type="entry name" value="FAD/NAD(P)-binding domain"/>
    <property type="match status" value="2"/>
</dbReference>
<protein>
    <submittedName>
        <fullName evidence="9">FAD-dependent pyridine nucleotide-disulfide oxidoreductase</fullName>
    </submittedName>
</protein>
<dbReference type="STRING" id="1314781.A0A165EJN0"/>
<dbReference type="GO" id="GO:0050660">
    <property type="term" value="F:flavin adenine dinucleotide binding"/>
    <property type="evidence" value="ECO:0007669"/>
    <property type="project" value="TreeGrafter"/>
</dbReference>
<evidence type="ECO:0000256" key="5">
    <source>
        <dbReference type="PIRSR" id="PIRSR000350-3"/>
    </source>
</evidence>
<feature type="active site" description="Proton acceptor" evidence="4">
    <location>
        <position position="452"/>
    </location>
</feature>
<evidence type="ECO:0000256" key="4">
    <source>
        <dbReference type="PIRSR" id="PIRSR000350-2"/>
    </source>
</evidence>
<keyword evidence="10" id="KW-1185">Reference proteome</keyword>
<organism evidence="9 10">
    <name type="scientific">Exidia glandulosa HHB12029</name>
    <dbReference type="NCBI Taxonomy" id="1314781"/>
    <lineage>
        <taxon>Eukaryota</taxon>
        <taxon>Fungi</taxon>
        <taxon>Dikarya</taxon>
        <taxon>Basidiomycota</taxon>
        <taxon>Agaricomycotina</taxon>
        <taxon>Agaricomycetes</taxon>
        <taxon>Auriculariales</taxon>
        <taxon>Exidiaceae</taxon>
        <taxon>Exidia</taxon>
    </lineage>
</organism>
<dbReference type="InterPro" id="IPR016156">
    <property type="entry name" value="FAD/NAD-linked_Rdtase_dimer_sf"/>
</dbReference>
<feature type="disulfide bond" description="Redox-active" evidence="6">
    <location>
        <begin position="45"/>
        <end position="50"/>
    </location>
</feature>
<dbReference type="OrthoDB" id="361797at2759"/>
<evidence type="ECO:0000256" key="2">
    <source>
        <dbReference type="ARBA" id="ARBA00022630"/>
    </source>
</evidence>
<feature type="binding site" evidence="5">
    <location>
        <position position="275"/>
    </location>
    <ligand>
        <name>NAD(+)</name>
        <dbReference type="ChEBI" id="CHEBI:57540"/>
    </ligand>
</feature>
<dbReference type="InterPro" id="IPR004099">
    <property type="entry name" value="Pyr_nucl-diS_OxRdtase_dimer"/>
</dbReference>
<reference evidence="9 10" key="1">
    <citation type="journal article" date="2016" name="Mol. Biol. Evol.">
        <title>Comparative Genomics of Early-Diverging Mushroom-Forming Fungi Provides Insights into the Origins of Lignocellulose Decay Capabilities.</title>
        <authorList>
            <person name="Nagy L.G."/>
            <person name="Riley R."/>
            <person name="Tritt A."/>
            <person name="Adam C."/>
            <person name="Daum C."/>
            <person name="Floudas D."/>
            <person name="Sun H."/>
            <person name="Yadav J.S."/>
            <person name="Pangilinan J."/>
            <person name="Larsson K.H."/>
            <person name="Matsuura K."/>
            <person name="Barry K."/>
            <person name="Labutti K."/>
            <person name="Kuo R."/>
            <person name="Ohm R.A."/>
            <person name="Bhattacharya S.S."/>
            <person name="Shirouzu T."/>
            <person name="Yoshinaga Y."/>
            <person name="Martin F.M."/>
            <person name="Grigoriev I.V."/>
            <person name="Hibbett D.S."/>
        </authorList>
    </citation>
    <scope>NUCLEOTIDE SEQUENCE [LARGE SCALE GENOMIC DNA]</scope>
    <source>
        <strain evidence="9 10">HHB12029</strain>
    </source>
</reference>
<dbReference type="Proteomes" id="UP000077266">
    <property type="component" value="Unassembled WGS sequence"/>
</dbReference>
<dbReference type="InParanoid" id="A0A165EJN0"/>
<name>A0A165EJN0_EXIGL</name>
<dbReference type="AlphaFoldDB" id="A0A165EJN0"/>
<dbReference type="SUPFAM" id="SSF51905">
    <property type="entry name" value="FAD/NAD(P)-binding domain"/>
    <property type="match status" value="1"/>
</dbReference>
<sequence length="467" mass="49803">MTATILKFDAVVVGSGQAGNPLAVELAKAGMRVAVVEREHVGGTCVNEGCTPTKTMIASGRVAYLARRAADYGVHLSGDITIDMRKVRQRKRDIVSSFRGGSESSLAAAGVTVFMGEASFTAGGPPTLRVKLLAGDERLLQSNFWFINTGARPAVPTLDGLDSLPQVLTSTSIMELDVVPEHLIVLGGGYIGVEFAQLMRRLGARVTLVQRGKQLLPNEDADVADVVAEILREDGIDVMLDTSALSVTSPAPLAIDLRVSGDRTISGSHLLVATGRTPNADVLNVRAAGVECSPQGFVKVNAYCETNIHGIWALGDVTGPPAFTHTSYDDYRIVAHNVLKPDLLLGKSREGRLVPYTVFMDPQLGHVGMHEHEARKSGKPILVASMKMSRVARALEVDETRGLMKAVVDAETDKILGFTCLGIEGGEVMNVVQTAIMGGLPYTALQNAIWAHPTLGEALNNLWADLH</sequence>